<feature type="region of interest" description="Disordered" evidence="1">
    <location>
        <begin position="843"/>
        <end position="883"/>
    </location>
</feature>
<dbReference type="SUPFAM" id="SSF53474">
    <property type="entry name" value="alpha/beta-Hydrolases"/>
    <property type="match status" value="1"/>
</dbReference>
<gene>
    <name evidence="4" type="ORF">BDY21DRAFT_371271</name>
</gene>
<evidence type="ECO:0000256" key="2">
    <source>
        <dbReference type="SAM" id="SignalP"/>
    </source>
</evidence>
<keyword evidence="4" id="KW-0378">Hydrolase</keyword>
<feature type="compositionally biased region" description="Polar residues" evidence="1">
    <location>
        <begin position="594"/>
        <end position="606"/>
    </location>
</feature>
<feature type="compositionally biased region" description="Polar residues" evidence="1">
    <location>
        <begin position="753"/>
        <end position="764"/>
    </location>
</feature>
<evidence type="ECO:0000313" key="5">
    <source>
        <dbReference type="Proteomes" id="UP000799766"/>
    </source>
</evidence>
<evidence type="ECO:0000259" key="3">
    <source>
        <dbReference type="PROSITE" id="PS50056"/>
    </source>
</evidence>
<accession>A0A6A6P360</accession>
<dbReference type="InterPro" id="IPR051029">
    <property type="entry name" value="mRNA_Capping_Enz/RNA_Phosphat"/>
</dbReference>
<dbReference type="OrthoDB" id="428974at2759"/>
<protein>
    <submittedName>
        <fullName evidence="4">Alpha/Beta hydrolase protein</fullName>
    </submittedName>
</protein>
<feature type="region of interest" description="Disordered" evidence="1">
    <location>
        <begin position="35"/>
        <end position="71"/>
    </location>
</feature>
<keyword evidence="2" id="KW-0732">Signal</keyword>
<reference evidence="4" key="1">
    <citation type="journal article" date="2020" name="Stud. Mycol.">
        <title>101 Dothideomycetes genomes: a test case for predicting lifestyles and emergence of pathogens.</title>
        <authorList>
            <person name="Haridas S."/>
            <person name="Albert R."/>
            <person name="Binder M."/>
            <person name="Bloem J."/>
            <person name="Labutti K."/>
            <person name="Salamov A."/>
            <person name="Andreopoulos B."/>
            <person name="Baker S."/>
            <person name="Barry K."/>
            <person name="Bills G."/>
            <person name="Bluhm B."/>
            <person name="Cannon C."/>
            <person name="Castanera R."/>
            <person name="Culley D."/>
            <person name="Daum C."/>
            <person name="Ezra D."/>
            <person name="Gonzalez J."/>
            <person name="Henrissat B."/>
            <person name="Kuo A."/>
            <person name="Liang C."/>
            <person name="Lipzen A."/>
            <person name="Lutzoni F."/>
            <person name="Magnuson J."/>
            <person name="Mondo S."/>
            <person name="Nolan M."/>
            <person name="Ohm R."/>
            <person name="Pangilinan J."/>
            <person name="Park H.-J."/>
            <person name="Ramirez L."/>
            <person name="Alfaro M."/>
            <person name="Sun H."/>
            <person name="Tritt A."/>
            <person name="Yoshinaga Y."/>
            <person name="Zwiers L.-H."/>
            <person name="Turgeon B."/>
            <person name="Goodwin S."/>
            <person name="Spatafora J."/>
            <person name="Crous P."/>
            <person name="Grigoriev I."/>
        </authorList>
    </citation>
    <scope>NUCLEOTIDE SEQUENCE</scope>
    <source>
        <strain evidence="4">ATCC 16933</strain>
    </source>
</reference>
<feature type="compositionally biased region" description="Low complexity" evidence="1">
    <location>
        <begin position="766"/>
        <end position="777"/>
    </location>
</feature>
<feature type="chain" id="PRO_5025488377" evidence="2">
    <location>
        <begin position="32"/>
        <end position="958"/>
    </location>
</feature>
<dbReference type="EMBL" id="MU001678">
    <property type="protein sequence ID" value="KAF2458451.1"/>
    <property type="molecule type" value="Genomic_DNA"/>
</dbReference>
<dbReference type="GO" id="GO:0006370">
    <property type="term" value="P:7-methylguanosine mRNA capping"/>
    <property type="evidence" value="ECO:0007669"/>
    <property type="project" value="TreeGrafter"/>
</dbReference>
<dbReference type="GO" id="GO:0016787">
    <property type="term" value="F:hydrolase activity"/>
    <property type="evidence" value="ECO:0007669"/>
    <property type="project" value="UniProtKB-KW"/>
</dbReference>
<feature type="signal peptide" evidence="2">
    <location>
        <begin position="1"/>
        <end position="31"/>
    </location>
</feature>
<dbReference type="PANTHER" id="PTHR10367:SF25">
    <property type="entry name" value="DUAL SPECIFICITY PHOSPHATASE CATALYTIC DOMAIN PROTEIN (AFU_ORTHOLOGUE AFUA_1G03540)"/>
    <property type="match status" value="1"/>
</dbReference>
<dbReference type="Proteomes" id="UP000799766">
    <property type="component" value="Unassembled WGS sequence"/>
</dbReference>
<dbReference type="PANTHER" id="PTHR10367">
    <property type="entry name" value="MRNA-CAPPING ENZYME"/>
    <property type="match status" value="1"/>
</dbReference>
<dbReference type="PROSITE" id="PS50056">
    <property type="entry name" value="TYR_PHOSPHATASE_2"/>
    <property type="match status" value="1"/>
</dbReference>
<feature type="domain" description="Tyrosine specific protein phosphatases" evidence="3">
    <location>
        <begin position="893"/>
        <end position="932"/>
    </location>
</feature>
<feature type="region of interest" description="Disordered" evidence="1">
    <location>
        <begin position="569"/>
        <end position="607"/>
    </location>
</feature>
<evidence type="ECO:0000313" key="4">
    <source>
        <dbReference type="EMBL" id="KAF2458451.1"/>
    </source>
</evidence>
<keyword evidence="5" id="KW-1185">Reference proteome</keyword>
<dbReference type="SUPFAM" id="SSF52799">
    <property type="entry name" value="(Phosphotyrosine protein) phosphatases II"/>
    <property type="match status" value="2"/>
</dbReference>
<evidence type="ECO:0000256" key="1">
    <source>
        <dbReference type="SAM" id="MobiDB-lite"/>
    </source>
</evidence>
<dbReference type="InterPro" id="IPR016130">
    <property type="entry name" value="Tyr_Pase_AS"/>
</dbReference>
<dbReference type="AlphaFoldDB" id="A0A6A6P360"/>
<organism evidence="4 5">
    <name type="scientific">Lineolata rhizophorae</name>
    <dbReference type="NCBI Taxonomy" id="578093"/>
    <lineage>
        <taxon>Eukaryota</taxon>
        <taxon>Fungi</taxon>
        <taxon>Dikarya</taxon>
        <taxon>Ascomycota</taxon>
        <taxon>Pezizomycotina</taxon>
        <taxon>Dothideomycetes</taxon>
        <taxon>Dothideomycetes incertae sedis</taxon>
        <taxon>Lineolatales</taxon>
        <taxon>Lineolataceae</taxon>
        <taxon>Lineolata</taxon>
    </lineage>
</organism>
<dbReference type="GO" id="GO:0004484">
    <property type="term" value="F:mRNA guanylyltransferase activity"/>
    <property type="evidence" value="ECO:0007669"/>
    <property type="project" value="TreeGrafter"/>
</dbReference>
<dbReference type="Gene3D" id="3.90.190.10">
    <property type="entry name" value="Protein tyrosine phosphatase superfamily"/>
    <property type="match status" value="1"/>
</dbReference>
<sequence>MASRSRASPRAFQLLSLLLLALFALCAVARAAGPASPQEQSQGHGGEGLVPAAGDGPESGVAGTHSTAGSHNAACGRGGAGEVVACLLAPAAETDMAIARSLDISTVRGHLERRLSLLWLTAKRLFPSFVPGELELADWSRWQLPSLRATAWDMAKLAGEEHAKSEFWRDGSVRSLVRRKNGGNGDEAIETDPYTTDPGLLRKHSAFRSYTVTIPPGPSNPPHTAITYTYPSVRTFFTPHPHASKLPQTPTPIPLLVFVHGLGGSVAQFHPLLTSLTAIAPCLAIDLPGCGRSMFAPRDWAAYSTEALARLVGTAIAAHVGTGDDSSADHIDADNVHREKRRKAPQPIVLIGHSLGASIAALLASKSSPLAGDMFPPTSSVCVVGLVGICPRADPPGPDESVRLRRFLRALPGPLFDAFRWWDRRGGLQSKSVERFVGSKADREARKLQWRFNAQSKTSVWKKVARGAVPVYVYDDKGVRRPTQGLPGRDVWTGIEVPALLVAGEDDTVTGPGDVEKIKIYLGKGGGQTPSRLGGSEPLPAVAAPVDLSSKENLVRGTDVEDAVVKKIQADDVSSSGESEDVEATPPEEPAASKSRTTSGSDTLITDSPGRGAVLKITILPAPASHGLLYQPVQARTLSGLIQTFLERHVDARLALGWQLHHLSTEGKWDVKNLAKWRAVPPVSAPIAGLFRAMKTLREVDEVHAPKVFVKRWGWMAAEGRNGEGSRNNLDKSSGDAFAAAAAIAAPAPPPASSDTSKSPNASSVAALAAAAQDQQQPELPHSARDAVIAVIDISHEQPVYDPRGLEAGGVSYYKFPTVSKLPPSVEEVEEFVKLVDKLRGIEEEDETQESGDKGAAPMTELANDQGEAGTHESDKTVPRSAIPLPPRREGLIGVHCHYGFNRTGFFIVSYLVERLGYGLQEALDEFATMRPPGIRHEHFVDTLFVRYCVGLKRAPTL</sequence>
<dbReference type="Pfam" id="PF12697">
    <property type="entry name" value="Abhydrolase_6"/>
    <property type="match status" value="1"/>
</dbReference>
<dbReference type="InterPro" id="IPR000073">
    <property type="entry name" value="AB_hydrolase_1"/>
</dbReference>
<feature type="region of interest" description="Disordered" evidence="1">
    <location>
        <begin position="745"/>
        <end position="782"/>
    </location>
</feature>
<proteinExistence type="predicted"/>
<dbReference type="InterPro" id="IPR029058">
    <property type="entry name" value="AB_hydrolase_fold"/>
</dbReference>
<dbReference type="PROSITE" id="PS00383">
    <property type="entry name" value="TYR_PHOSPHATASE_1"/>
    <property type="match status" value="1"/>
</dbReference>
<dbReference type="InterPro" id="IPR029021">
    <property type="entry name" value="Prot-tyrosine_phosphatase-like"/>
</dbReference>
<dbReference type="Gene3D" id="3.40.50.1820">
    <property type="entry name" value="alpha/beta hydrolase"/>
    <property type="match status" value="1"/>
</dbReference>
<dbReference type="InterPro" id="IPR000387">
    <property type="entry name" value="Tyr_Pase_dom"/>
</dbReference>
<name>A0A6A6P360_9PEZI</name>